<feature type="compositionally biased region" description="Low complexity" evidence="1">
    <location>
        <begin position="268"/>
        <end position="285"/>
    </location>
</feature>
<dbReference type="Proteomes" id="UP000239560">
    <property type="component" value="Unassembled WGS sequence"/>
</dbReference>
<reference evidence="4 6" key="2">
    <citation type="journal article" date="2018" name="Elife">
        <title>Functional genomics of lipid metabolism in the oleaginous yeast Rhodosporidium toruloides.</title>
        <authorList>
            <person name="Coradetti S.T."/>
            <person name="Pinel D."/>
            <person name="Geiselman G."/>
            <person name="Ito M."/>
            <person name="Mondo S."/>
            <person name="Reilly M.C."/>
            <person name="Cheng Y.F."/>
            <person name="Bauer S."/>
            <person name="Grigoriev I."/>
            <person name="Gladden J.M."/>
            <person name="Simmons B.A."/>
            <person name="Brem R."/>
            <person name="Arkin A.P."/>
            <person name="Skerker J.M."/>
        </authorList>
    </citation>
    <scope>NUCLEOTIDE SEQUENCE [LARGE SCALE GENOMIC DNA]</scope>
    <source>
        <strain evidence="4 6">NBRC 0880</strain>
    </source>
</reference>
<gene>
    <name evidence="3" type="primary">FGENESH: predicted gene_3.170</name>
    <name evidence="4" type="ORF">AAT19DRAFT_12936</name>
    <name evidence="3" type="ORF">BN2166_0017190</name>
</gene>
<dbReference type="OrthoDB" id="10298917at2759"/>
<evidence type="ECO:0000256" key="2">
    <source>
        <dbReference type="SAM" id="Phobius"/>
    </source>
</evidence>
<sequence>MSRDERGIAVSSSRAIVSRNSLSSSSSASSHPTRFARCSLFRALNTMANTNAPATSHTQPPPPAGAQSQLGPFARFQRWLKQSDTLEERLFVASVLLYILLIPLAPLLWCAGVALFLYILYIYFLVPFFLILTLYSWGYLTIKIPYLPPRFQRVIDALLLPHAAWSLAQLAMPNLVRPIATGVDLWLKYLAVTALFDVHVLPRLLNTAVELERCLQKTQETAQQSAHKLERESVAVPSRTVTLPPRLAAPCPLPHTQRFATRGGMGQTAPKASAPPASAPAKAPEPATPVPASVTSSPTAGFFSRILRWLEQYNTVEQRWHAVLTCSEIFTNGKAEGDSELLAVLFCPLIPLAIIAGLFRIVDPGAITDVVGGVVSYEHWKNFGVPLAAAIEWAAGTLLHYLVFVPLAWIIWSVGAAIPGALFFVYGVVPLSLLISAYCLGNFALPCLPFLPLPFQRVLNALAFPYIVWKALERFAALVPYKANAYLFLFYVAFTAFFDIAPLWDLLAAAAERETKAAQLAAVKDSAAKATDEGAKSCGAADVKANKADPAATKPHTAGRQDASTSSAPCALPLQHPAVSSFLVALCTSKSRLRSVSFVLHTACKVSERLRKTSEEKVREGCDWSRFRPEIANESRLPLRPSPSSLALTAVSRSLRPLERETTAMAGSYAQTDAAPATSASNSDDAVSPPAEQGVGYALRLKRWLERSNTMEKRTEAVYCLDRVPLGPLALCLMSSSATLWGLTLMFVICWYQDPDFREEVHVRSWDEVTSILQDSLRRGVLFLLDKVILPQIPTLCALVFGPLAAWFAYCAVGIPAILLCSAYSFGRLTFPSPFTGPSALQRVWDAALVPFVAWRLLVLLEPLAPLSPYANTLILYLAATAYFDVHPLARLLDLAVELEQVPKSGKLEKDGDVAVKERKQGWAESIENFEMLRELERENTLLKEILARRSRESPQAKT</sequence>
<keyword evidence="2" id="KW-0812">Transmembrane</keyword>
<feature type="transmembrane region" description="Helical" evidence="2">
    <location>
        <begin position="484"/>
        <end position="504"/>
    </location>
</feature>
<feature type="transmembrane region" description="Helical" evidence="2">
    <location>
        <begin position="807"/>
        <end position="831"/>
    </location>
</feature>
<keyword evidence="5" id="KW-1185">Reference proteome</keyword>
<feature type="transmembrane region" description="Helical" evidence="2">
    <location>
        <begin position="90"/>
        <end position="109"/>
    </location>
</feature>
<evidence type="ECO:0000313" key="4">
    <source>
        <dbReference type="EMBL" id="PRQ75914.1"/>
    </source>
</evidence>
<evidence type="ECO:0000313" key="3">
    <source>
        <dbReference type="EMBL" id="CTR05858.1"/>
    </source>
</evidence>
<evidence type="ECO:0000313" key="6">
    <source>
        <dbReference type="Proteomes" id="UP000239560"/>
    </source>
</evidence>
<protein>
    <submittedName>
        <fullName evidence="3 4">Proteophosphoglycan ppg4</fullName>
    </submittedName>
</protein>
<dbReference type="Proteomes" id="UP000199069">
    <property type="component" value="Unassembled WGS sequence"/>
</dbReference>
<feature type="transmembrane region" description="Helical" evidence="2">
    <location>
        <begin position="726"/>
        <end position="752"/>
    </location>
</feature>
<reference evidence="3 5" key="1">
    <citation type="submission" date="2015-07" db="EMBL/GenBank/DDBJ databases">
        <authorList>
            <person name="Cajimat M.N.B."/>
            <person name="Milazzo M.L."/>
            <person name="Fulhorst C.F."/>
        </authorList>
    </citation>
    <scope>NUCLEOTIDE SEQUENCE [LARGE SCALE GENOMIC DNA]</scope>
    <source>
        <strain evidence="3">Single colony</strain>
    </source>
</reference>
<name>A0A0K3CAH0_RHOTO</name>
<organism evidence="3 5">
    <name type="scientific">Rhodotorula toruloides</name>
    <name type="common">Yeast</name>
    <name type="synonym">Rhodosporidium toruloides</name>
    <dbReference type="NCBI Taxonomy" id="5286"/>
    <lineage>
        <taxon>Eukaryota</taxon>
        <taxon>Fungi</taxon>
        <taxon>Dikarya</taxon>
        <taxon>Basidiomycota</taxon>
        <taxon>Pucciniomycotina</taxon>
        <taxon>Microbotryomycetes</taxon>
        <taxon>Sporidiobolales</taxon>
        <taxon>Sporidiobolaceae</taxon>
        <taxon>Rhodotorula</taxon>
    </lineage>
</organism>
<proteinExistence type="predicted"/>
<accession>A0A0K3CAH0</accession>
<keyword evidence="2" id="KW-1133">Transmembrane helix</keyword>
<dbReference type="EMBL" id="LCTV02000003">
    <property type="protein sequence ID" value="PRQ75914.1"/>
    <property type="molecule type" value="Genomic_DNA"/>
</dbReference>
<feature type="transmembrane region" description="Helical" evidence="2">
    <location>
        <begin position="410"/>
        <end position="435"/>
    </location>
</feature>
<keyword evidence="2" id="KW-0472">Membrane</keyword>
<feature type="transmembrane region" description="Helical" evidence="2">
    <location>
        <begin position="115"/>
        <end position="140"/>
    </location>
</feature>
<feature type="transmembrane region" description="Helical" evidence="2">
    <location>
        <begin position="341"/>
        <end position="362"/>
    </location>
</feature>
<evidence type="ECO:0000313" key="5">
    <source>
        <dbReference type="Proteomes" id="UP000199069"/>
    </source>
</evidence>
<feature type="region of interest" description="Disordered" evidence="1">
    <location>
        <begin position="261"/>
        <end position="297"/>
    </location>
</feature>
<dbReference type="EMBL" id="CWKI01000003">
    <property type="protein sequence ID" value="CTR05858.1"/>
    <property type="molecule type" value="Genomic_DNA"/>
</dbReference>
<evidence type="ECO:0000256" key="1">
    <source>
        <dbReference type="SAM" id="MobiDB-lite"/>
    </source>
</evidence>
<feature type="region of interest" description="Disordered" evidence="1">
    <location>
        <begin position="547"/>
        <end position="567"/>
    </location>
</feature>
<feature type="region of interest" description="Disordered" evidence="1">
    <location>
        <begin position="672"/>
        <end position="691"/>
    </location>
</feature>
<dbReference type="AlphaFoldDB" id="A0A0K3CAH0"/>